<evidence type="ECO:0000259" key="1">
    <source>
        <dbReference type="Pfam" id="PF13622"/>
    </source>
</evidence>
<name>A0ABV5KEQ1_9ACTN</name>
<dbReference type="EMBL" id="JBHMDG010000030">
    <property type="protein sequence ID" value="MFB9315214.1"/>
    <property type="molecule type" value="Genomic_DNA"/>
</dbReference>
<dbReference type="Pfam" id="PF13622">
    <property type="entry name" value="4HBT_3"/>
    <property type="match status" value="1"/>
</dbReference>
<feature type="domain" description="Acyl-CoA thioesterase-like N-terminal HotDog" evidence="1">
    <location>
        <begin position="21"/>
        <end position="106"/>
    </location>
</feature>
<protein>
    <submittedName>
        <fullName evidence="3">Thioesterase family protein</fullName>
    </submittedName>
</protein>
<keyword evidence="4" id="KW-1185">Reference proteome</keyword>
<dbReference type="InterPro" id="IPR042171">
    <property type="entry name" value="Acyl-CoA_hotdog"/>
</dbReference>
<evidence type="ECO:0000313" key="3">
    <source>
        <dbReference type="EMBL" id="MFB9315214.1"/>
    </source>
</evidence>
<feature type="domain" description="Acyl-CoA thioesterase-like C-terminal" evidence="2">
    <location>
        <begin position="135"/>
        <end position="254"/>
    </location>
</feature>
<accession>A0ABV5KEQ1</accession>
<organism evidence="3 4">
    <name type="scientific">Nocardioides plantarum</name>
    <dbReference type="NCBI Taxonomy" id="29299"/>
    <lineage>
        <taxon>Bacteria</taxon>
        <taxon>Bacillati</taxon>
        <taxon>Actinomycetota</taxon>
        <taxon>Actinomycetes</taxon>
        <taxon>Propionibacteriales</taxon>
        <taxon>Nocardioidaceae</taxon>
        <taxon>Nocardioides</taxon>
    </lineage>
</organism>
<evidence type="ECO:0000259" key="2">
    <source>
        <dbReference type="Pfam" id="PF20789"/>
    </source>
</evidence>
<evidence type="ECO:0000313" key="4">
    <source>
        <dbReference type="Proteomes" id="UP001589750"/>
    </source>
</evidence>
<sequence length="265" mass="28251">MPYFDRIADDVFTPTAHVGGAWNLEEQHVGPSFGLLCHLVERDHADRRGPQDRLDVTRLSYDILGTLAMDRFEVAVRVLRAGRTIELVEATLTQGGRAAVVLRAWLVVPGDTASYAGTGLADLAAPDTMPAWDPTTVWAGGFIASVRVRRQQQAPGRAAYWVRTDVPLLDEPVGPTAAAAGLVDIANGMTVRADPGAVTFPNLDLTAHLVRPPRPGWLGFDTSVTFGATGHGLTSTTLHDEAGPIGTLAQVLTVRPRTPVVPSSP</sequence>
<dbReference type="InterPro" id="IPR049450">
    <property type="entry name" value="ACOT8-like_C"/>
</dbReference>
<dbReference type="InterPro" id="IPR049449">
    <property type="entry name" value="TesB_ACOT8-like_N"/>
</dbReference>
<comment type="caution">
    <text evidence="3">The sequence shown here is derived from an EMBL/GenBank/DDBJ whole genome shotgun (WGS) entry which is preliminary data.</text>
</comment>
<reference evidence="3 4" key="1">
    <citation type="submission" date="2024-09" db="EMBL/GenBank/DDBJ databases">
        <authorList>
            <person name="Sun Q."/>
            <person name="Mori K."/>
        </authorList>
    </citation>
    <scope>NUCLEOTIDE SEQUENCE [LARGE SCALE GENOMIC DNA]</scope>
    <source>
        <strain evidence="3 4">JCM 9626</strain>
    </source>
</reference>
<dbReference type="Gene3D" id="2.40.160.210">
    <property type="entry name" value="Acyl-CoA thioesterase, double hotdog domain"/>
    <property type="match status" value="1"/>
</dbReference>
<dbReference type="RefSeq" id="WP_140008947.1">
    <property type="nucleotide sequence ID" value="NZ_JBHMDG010000030.1"/>
</dbReference>
<dbReference type="Pfam" id="PF20789">
    <property type="entry name" value="4HBT_3C"/>
    <property type="match status" value="1"/>
</dbReference>
<dbReference type="Proteomes" id="UP001589750">
    <property type="component" value="Unassembled WGS sequence"/>
</dbReference>
<dbReference type="SUPFAM" id="SSF54637">
    <property type="entry name" value="Thioesterase/thiol ester dehydrase-isomerase"/>
    <property type="match status" value="1"/>
</dbReference>
<gene>
    <name evidence="3" type="ORF">ACFFRI_19355</name>
</gene>
<dbReference type="InterPro" id="IPR029069">
    <property type="entry name" value="HotDog_dom_sf"/>
</dbReference>
<proteinExistence type="predicted"/>